<sequence>KKIVIVYVKQNPKKVGLECSLLPVWLNPLFKIGYERKLKQDDLYSVLPEDRSQRLGEELYWDREILRTQKDARKPSLMKTIIKCYWKLYFALGLLIFLEEGTKVVLPIFLGKIISYVENYDPDNSAALHEAYGYAAGLSACVLVWAVLHHLCFYHMQRVGMRLRVAVCRMIYRKSLHLSSSAMGKTTTGQIVNLLSNDVNRFDQVTMFLHYLWVGPLQAIAVTALLWMEIGISCLAGMAVLIILLLLQSCVGNSFSSLRSKTAALTDDRIRTMSEVITGIRTVKMNAWERSFIDLITRLRRKEISKILKSSYLRGMNLASFFAVSKIMIFVTFITNELLDNLITASQVFVVVMLFEALRFSSTLYFPMAVEKVSEAVVSIRRIKHVLSLFLFSFSISMQDLQNLKENVIVRGDGGTPLSEGEKARVSLARAVYQDADVYLLDDPLSAVDAGVSRCIRQALKEKITILVTHQLQYLKDASQILIMRDGKMVKRGTYSEFLKSGVDIFSLFEKGNEQSEPSPVPGAPTVISKSLVESFQSPRPSLKDAAPEDQDTENIQVTLPLEDHLEGKVGFKTYVNYFTAGADWPVIIFLMLVNITAQVRKGVYFGLLIPGLTQRLTVSTLLFGITRSLLIFYILVYSSQTLHNKMLETILRSPVLFFNRNPIGRILNRFFKDIGHMDDLLPLIFQDFIQTFLLVIGVVGVMVAAIPWTAIPVIPLGIIFFFLRRYFLETSRDVKRLECTTRSPVFSHLASSLRGLWTIRAYKAEQKFQELFDAHQDLHSEAWFLLLTTSRWLAVYLDVICAIFVTAVAFGALILVENPLILTHEMSYMFQMISVERVIEYTDLVKEASWELEYRPPPFWPNMGRISFNNVNFRHMSDGPLVLWNVYPTFYPGQKVGIVGRTGAGKSSLIAALFRLSEPGGSIYIDDILTTRIGLHDLRKKMSVALQEPVLFTGTMRENLDPFNEHTDNELWNALEEVQLKESIEGLPAKMNTKLAESGLNLSIGQKQLVCLTRALLRKNQILIIDKATSYVDPRTDELIQKKIRERFAQCTVLTVAHRLSTVIDCEWIRVLDSGTWKESNRPYYLLQNRNSLFYKMVQQLGEAEAAVLTKRAK</sequence>
<dbReference type="PANTHER" id="PTHR24223">
    <property type="entry name" value="ATP-BINDING CASSETTE SUB-FAMILY C"/>
    <property type="match status" value="1"/>
</dbReference>
<keyword evidence="13 36" id="KW-0472">Membrane</keyword>
<feature type="transmembrane region" description="Helical" evidence="36">
    <location>
        <begin position="341"/>
        <end position="358"/>
    </location>
</feature>
<dbReference type="InterPro" id="IPR003439">
    <property type="entry name" value="ABC_transporter-like_ATP-bd"/>
</dbReference>
<evidence type="ECO:0000256" key="21">
    <source>
        <dbReference type="ARBA" id="ARBA00050117"/>
    </source>
</evidence>
<feature type="transmembrane region" description="Helical" evidence="36">
    <location>
        <begin position="205"/>
        <end position="224"/>
    </location>
</feature>
<dbReference type="AlphaFoldDB" id="A0A4W2IJP7"/>
<evidence type="ECO:0000256" key="20">
    <source>
        <dbReference type="ARBA" id="ARBA00048665"/>
    </source>
</evidence>
<comment type="catalytic activity">
    <reaction evidence="32">
        <text>glycodeoxycholate(in) + glutathione(in) + ATP + H2O = glycodeoxycholate(out) + glutathione(out) + ADP + phosphate + H(+)</text>
        <dbReference type="Rhea" id="RHEA:66380"/>
        <dbReference type="ChEBI" id="CHEBI:15377"/>
        <dbReference type="ChEBI" id="CHEBI:15378"/>
        <dbReference type="ChEBI" id="CHEBI:30616"/>
        <dbReference type="ChEBI" id="CHEBI:43474"/>
        <dbReference type="ChEBI" id="CHEBI:57925"/>
        <dbReference type="ChEBI" id="CHEBI:82982"/>
        <dbReference type="ChEBI" id="CHEBI:456216"/>
    </reaction>
    <physiologicalReaction direction="left-to-right" evidence="32">
        <dbReference type="Rhea" id="RHEA:66381"/>
    </physiologicalReaction>
</comment>
<comment type="catalytic activity">
    <reaction evidence="17">
        <text>leukotriene C4(in) + ATP + H2O = leukotriene C4(out) + ADP + phosphate + H(+)</text>
        <dbReference type="Rhea" id="RHEA:38963"/>
        <dbReference type="ChEBI" id="CHEBI:15377"/>
        <dbReference type="ChEBI" id="CHEBI:15378"/>
        <dbReference type="ChEBI" id="CHEBI:30616"/>
        <dbReference type="ChEBI" id="CHEBI:43474"/>
        <dbReference type="ChEBI" id="CHEBI:57973"/>
        <dbReference type="ChEBI" id="CHEBI:456216"/>
    </reaction>
    <physiologicalReaction direction="left-to-right" evidence="17">
        <dbReference type="Rhea" id="RHEA:38964"/>
    </physiologicalReaction>
</comment>
<dbReference type="InterPro" id="IPR030240">
    <property type="entry name" value="ABCC4_TMD1"/>
</dbReference>
<keyword evidence="12" id="KW-0445">Lipid transport</keyword>
<comment type="catalytic activity">
    <reaction evidence="27">
        <text>taurochenodeoxycholate(in) + glutathione(in) + ATP + H2O = taurochenodeoxycholate(out) + glutathione(out) + ADP + phosphate + H(+)</text>
        <dbReference type="Rhea" id="RHEA:66412"/>
        <dbReference type="ChEBI" id="CHEBI:9407"/>
        <dbReference type="ChEBI" id="CHEBI:15377"/>
        <dbReference type="ChEBI" id="CHEBI:15378"/>
        <dbReference type="ChEBI" id="CHEBI:30616"/>
        <dbReference type="ChEBI" id="CHEBI:43474"/>
        <dbReference type="ChEBI" id="CHEBI:57925"/>
        <dbReference type="ChEBI" id="CHEBI:456216"/>
    </reaction>
    <physiologicalReaction direction="left-to-right" evidence="27">
        <dbReference type="Rhea" id="RHEA:66413"/>
    </physiologicalReaction>
</comment>
<comment type="catalytic activity">
    <reaction evidence="26">
        <text>prostaglandin E2(in) + ATP + H2O = prostaglandin E2(out) + ADP + phosphate + H(+)</text>
        <dbReference type="Rhea" id="RHEA:66388"/>
        <dbReference type="ChEBI" id="CHEBI:15377"/>
        <dbReference type="ChEBI" id="CHEBI:15378"/>
        <dbReference type="ChEBI" id="CHEBI:30616"/>
        <dbReference type="ChEBI" id="CHEBI:43474"/>
        <dbReference type="ChEBI" id="CHEBI:456216"/>
        <dbReference type="ChEBI" id="CHEBI:606564"/>
    </reaction>
    <physiologicalReaction direction="left-to-right" evidence="26">
        <dbReference type="Rhea" id="RHEA:66389"/>
    </physiologicalReaction>
</comment>
<comment type="catalytic activity">
    <reaction evidence="33">
        <text>3',5'-cyclic GMP(in) + ATP + H2O = 3',5'-cyclic GMP(out) + ADP + phosphate + H(+)</text>
        <dbReference type="Rhea" id="RHEA:66188"/>
        <dbReference type="ChEBI" id="CHEBI:15377"/>
        <dbReference type="ChEBI" id="CHEBI:15378"/>
        <dbReference type="ChEBI" id="CHEBI:30616"/>
        <dbReference type="ChEBI" id="CHEBI:43474"/>
        <dbReference type="ChEBI" id="CHEBI:57746"/>
        <dbReference type="ChEBI" id="CHEBI:456216"/>
    </reaction>
    <physiologicalReaction direction="left-to-right" evidence="33">
        <dbReference type="Rhea" id="RHEA:66189"/>
    </physiologicalReaction>
</comment>
<dbReference type="FunFam" id="1.20.1560.10:FF:000027">
    <property type="entry name" value="ATP-binding cassette subfamily C member 4"/>
    <property type="match status" value="1"/>
</dbReference>
<feature type="domain" description="ABC transporter" evidence="37">
    <location>
        <begin position="867"/>
        <end position="1100"/>
    </location>
</feature>
<dbReference type="PANTHER" id="PTHR24223:SF357">
    <property type="entry name" value="ATP-BINDING CASSETTE SUB-FAMILY C MEMBER 4"/>
    <property type="match status" value="1"/>
</dbReference>
<feature type="transmembrane region" description="Helical" evidence="36">
    <location>
        <begin position="88"/>
        <end position="111"/>
    </location>
</feature>
<dbReference type="InterPro" id="IPR011527">
    <property type="entry name" value="ABC1_TM_dom"/>
</dbReference>
<evidence type="ECO:0000256" key="26">
    <source>
        <dbReference type="ARBA" id="ARBA00051287"/>
    </source>
</evidence>
<protein>
    <recommendedName>
        <fullName evidence="35">Multidrug resistance-associated protein 4</fullName>
        <ecNumber evidence="4">7.6.2.2</ecNumber>
        <ecNumber evidence="14">7.6.2.3</ecNumber>
    </recommendedName>
</protein>
<keyword evidence="5" id="KW-0813">Transport</keyword>
<evidence type="ECO:0000256" key="2">
    <source>
        <dbReference type="ARBA" id="ARBA00004424"/>
    </source>
</evidence>
<evidence type="ECO:0000256" key="8">
    <source>
        <dbReference type="ARBA" id="ARBA00022741"/>
    </source>
</evidence>
<evidence type="ECO:0000256" key="15">
    <source>
        <dbReference type="ARBA" id="ARBA00034018"/>
    </source>
</evidence>
<dbReference type="Pfam" id="PF00664">
    <property type="entry name" value="ABC_membrane"/>
    <property type="match status" value="2"/>
</dbReference>
<dbReference type="Gene3D" id="3.40.50.300">
    <property type="entry name" value="P-loop containing nucleotide triphosphate hydrolases"/>
    <property type="match status" value="2"/>
</dbReference>
<evidence type="ECO:0000259" key="38">
    <source>
        <dbReference type="PROSITE" id="PS50929"/>
    </source>
</evidence>
<evidence type="ECO:0000256" key="13">
    <source>
        <dbReference type="ARBA" id="ARBA00023136"/>
    </source>
</evidence>
<evidence type="ECO:0000256" key="23">
    <source>
        <dbReference type="ARBA" id="ARBA00050718"/>
    </source>
</evidence>
<dbReference type="Ensembl" id="ENSBIXT00005041754.1">
    <property type="protein sequence ID" value="ENSBIXP00005044446.1"/>
    <property type="gene ID" value="ENSBIXG00005005345.1"/>
</dbReference>
<dbReference type="SUPFAM" id="SSF90123">
    <property type="entry name" value="ABC transporter transmembrane region"/>
    <property type="match status" value="2"/>
</dbReference>
<comment type="catalytic activity">
    <reaction evidence="23">
        <text>prostaglandin E1(in) + ATP + H2O = prostaglandin E1(out) + ADP + phosphate + H(+)</text>
        <dbReference type="Rhea" id="RHEA:66392"/>
        <dbReference type="ChEBI" id="CHEBI:15377"/>
        <dbReference type="ChEBI" id="CHEBI:15378"/>
        <dbReference type="ChEBI" id="CHEBI:30616"/>
        <dbReference type="ChEBI" id="CHEBI:43474"/>
        <dbReference type="ChEBI" id="CHEBI:57397"/>
        <dbReference type="ChEBI" id="CHEBI:456216"/>
    </reaction>
    <physiologicalReaction direction="left-to-right" evidence="23">
        <dbReference type="Rhea" id="RHEA:66393"/>
    </physiologicalReaction>
</comment>
<dbReference type="InterPro" id="IPR003593">
    <property type="entry name" value="AAA+_ATPase"/>
</dbReference>
<evidence type="ECO:0000259" key="37">
    <source>
        <dbReference type="PROSITE" id="PS50893"/>
    </source>
</evidence>
<keyword evidence="6" id="KW-1003">Cell membrane</keyword>
<comment type="catalytic activity">
    <reaction evidence="16">
        <text>dehydroepiandrosterone 3-sulfate(in) + ATP + H2O = dehydroepiandrosterone 3-sulfate(out) + ADP + phosphate + H(+)</text>
        <dbReference type="Rhea" id="RHEA:61364"/>
        <dbReference type="ChEBI" id="CHEBI:15377"/>
        <dbReference type="ChEBI" id="CHEBI:15378"/>
        <dbReference type="ChEBI" id="CHEBI:30616"/>
        <dbReference type="ChEBI" id="CHEBI:43474"/>
        <dbReference type="ChEBI" id="CHEBI:57905"/>
        <dbReference type="ChEBI" id="CHEBI:456216"/>
    </reaction>
    <physiologicalReaction direction="left-to-right" evidence="16">
        <dbReference type="Rhea" id="RHEA:61365"/>
    </physiologicalReaction>
</comment>
<keyword evidence="7 36" id="KW-0812">Transmembrane</keyword>
<dbReference type="Pfam" id="PF00005">
    <property type="entry name" value="ABC_tran"/>
    <property type="match status" value="2"/>
</dbReference>
<evidence type="ECO:0000256" key="11">
    <source>
        <dbReference type="ARBA" id="ARBA00022989"/>
    </source>
</evidence>
<feature type="transmembrane region" description="Helical" evidence="36">
    <location>
        <begin position="230"/>
        <end position="251"/>
    </location>
</feature>
<evidence type="ECO:0000256" key="10">
    <source>
        <dbReference type="ARBA" id="ARBA00022967"/>
    </source>
</evidence>
<evidence type="ECO:0000256" key="27">
    <source>
        <dbReference type="ARBA" id="ARBA00051304"/>
    </source>
</evidence>
<comment type="catalytic activity">
    <reaction evidence="22">
        <text>glycoursodeoxycholate(in) + glutathione(in) + ATP + H2O = glycoursodeoxycholate(out) + glutathione(out) + ADP + phosphate + H(+)</text>
        <dbReference type="Rhea" id="RHEA:66416"/>
        <dbReference type="ChEBI" id="CHEBI:15377"/>
        <dbReference type="ChEBI" id="CHEBI:15378"/>
        <dbReference type="ChEBI" id="CHEBI:30616"/>
        <dbReference type="ChEBI" id="CHEBI:43474"/>
        <dbReference type="ChEBI" id="CHEBI:57925"/>
        <dbReference type="ChEBI" id="CHEBI:132030"/>
        <dbReference type="ChEBI" id="CHEBI:456216"/>
    </reaction>
    <physiologicalReaction direction="left-to-right" evidence="22">
        <dbReference type="Rhea" id="RHEA:66417"/>
    </physiologicalReaction>
</comment>
<evidence type="ECO:0000256" key="19">
    <source>
        <dbReference type="ARBA" id="ARBA00048007"/>
    </source>
</evidence>
<comment type="catalytic activity">
    <reaction evidence="18">
        <text>17beta-estradiol 17-O-(beta-D-glucuronate)(in) + ATP + H2O = 17beta-estradiol 17-O-(beta-D-glucuronate)(out) + ADP + phosphate + H(+)</text>
        <dbReference type="Rhea" id="RHEA:60128"/>
        <dbReference type="ChEBI" id="CHEBI:15377"/>
        <dbReference type="ChEBI" id="CHEBI:15378"/>
        <dbReference type="ChEBI" id="CHEBI:30616"/>
        <dbReference type="ChEBI" id="CHEBI:43474"/>
        <dbReference type="ChEBI" id="CHEBI:82961"/>
        <dbReference type="ChEBI" id="CHEBI:456216"/>
    </reaction>
    <physiologicalReaction direction="left-to-right" evidence="18">
        <dbReference type="Rhea" id="RHEA:60129"/>
    </physiologicalReaction>
</comment>
<feature type="transmembrane region" description="Helical" evidence="36">
    <location>
        <begin position="794"/>
        <end position="817"/>
    </location>
</feature>
<proteinExistence type="predicted"/>
<dbReference type="GeneTree" id="ENSGT00940000153931"/>
<feature type="domain" description="ABC transmembrane type-1" evidence="38">
    <location>
        <begin position="90"/>
        <end position="355"/>
    </location>
</feature>
<evidence type="ECO:0000256" key="35">
    <source>
        <dbReference type="ARBA" id="ARBA00082792"/>
    </source>
</evidence>
<comment type="catalytic activity">
    <reaction evidence="28">
        <text>3',5'-cyclic AMP(in) + ATP + H2O = 3',5'-cyclic AMP(out) + ADP + phosphate + H(+)</text>
        <dbReference type="Rhea" id="RHEA:66184"/>
        <dbReference type="ChEBI" id="CHEBI:15377"/>
        <dbReference type="ChEBI" id="CHEBI:15378"/>
        <dbReference type="ChEBI" id="CHEBI:30616"/>
        <dbReference type="ChEBI" id="CHEBI:43474"/>
        <dbReference type="ChEBI" id="CHEBI:58165"/>
        <dbReference type="ChEBI" id="CHEBI:456216"/>
    </reaction>
    <physiologicalReaction direction="left-to-right" evidence="28">
        <dbReference type="Rhea" id="RHEA:66185"/>
    </physiologicalReaction>
</comment>
<evidence type="ECO:0000256" key="7">
    <source>
        <dbReference type="ARBA" id="ARBA00022692"/>
    </source>
</evidence>
<keyword evidence="11 36" id="KW-1133">Transmembrane helix</keyword>
<evidence type="ECO:0000256" key="25">
    <source>
        <dbReference type="ARBA" id="ARBA00051151"/>
    </source>
</evidence>
<dbReference type="InterPro" id="IPR050173">
    <property type="entry name" value="ABC_transporter_C-like"/>
</dbReference>
<reference evidence="39 40" key="1">
    <citation type="submission" date="2018-11" db="EMBL/GenBank/DDBJ databases">
        <title>Haplotype-resolved cattle genomes.</title>
        <authorList>
            <person name="Low W.Y."/>
            <person name="Tearle R."/>
            <person name="Bickhart D.M."/>
            <person name="Rosen B.D."/>
            <person name="Koren S."/>
            <person name="Rhie A."/>
            <person name="Hiendleder S."/>
            <person name="Phillippy A.M."/>
            <person name="Smith T.P.L."/>
            <person name="Williams J.L."/>
        </authorList>
    </citation>
    <scope>NUCLEOTIDE SEQUENCE [LARGE SCALE GENOMIC DNA]</scope>
</reference>
<dbReference type="GO" id="GO:0006869">
    <property type="term" value="P:lipid transport"/>
    <property type="evidence" value="ECO:0007669"/>
    <property type="project" value="UniProtKB-KW"/>
</dbReference>
<evidence type="ECO:0000256" key="14">
    <source>
        <dbReference type="ARBA" id="ARBA00024220"/>
    </source>
</evidence>
<name>A0A4W2IJP7_BOBOX</name>
<evidence type="ECO:0000256" key="12">
    <source>
        <dbReference type="ARBA" id="ARBA00023055"/>
    </source>
</evidence>
<evidence type="ECO:0000256" key="18">
    <source>
        <dbReference type="ARBA" id="ARBA00047576"/>
    </source>
</evidence>
<dbReference type="FunFam" id="1.20.1560.10:FF:000014">
    <property type="entry name" value="Multidrug resistance-associated protein member 4"/>
    <property type="match status" value="1"/>
</dbReference>
<dbReference type="EC" id="7.6.2.3" evidence="14"/>
<evidence type="ECO:0000256" key="5">
    <source>
        <dbReference type="ARBA" id="ARBA00022448"/>
    </source>
</evidence>
<evidence type="ECO:0000256" key="17">
    <source>
        <dbReference type="ARBA" id="ARBA00047523"/>
    </source>
</evidence>
<reference evidence="39" key="2">
    <citation type="submission" date="2025-08" db="UniProtKB">
        <authorList>
            <consortium name="Ensembl"/>
        </authorList>
    </citation>
    <scope>IDENTIFICATION</scope>
</reference>
<dbReference type="Gene3D" id="1.20.1560.10">
    <property type="entry name" value="ABC transporter type 1, transmembrane domain"/>
    <property type="match status" value="2"/>
</dbReference>
<dbReference type="GO" id="GO:0005524">
    <property type="term" value="F:ATP binding"/>
    <property type="evidence" value="ECO:0007669"/>
    <property type="project" value="UniProtKB-KW"/>
</dbReference>
<evidence type="ECO:0000256" key="24">
    <source>
        <dbReference type="ARBA" id="ARBA00051057"/>
    </source>
</evidence>
<dbReference type="PROSITE" id="PS50893">
    <property type="entry name" value="ABC_TRANSPORTER_2"/>
    <property type="match status" value="2"/>
</dbReference>
<evidence type="ECO:0000256" key="22">
    <source>
        <dbReference type="ARBA" id="ARBA00050626"/>
    </source>
</evidence>
<dbReference type="SMART" id="SM00382">
    <property type="entry name" value="AAA"/>
    <property type="match status" value="1"/>
</dbReference>
<accession>A0A4W2IJP7</accession>
<organism evidence="39 40">
    <name type="scientific">Bos indicus x Bos taurus</name>
    <name type="common">Hybrid cattle</name>
    <dbReference type="NCBI Taxonomy" id="30522"/>
    <lineage>
        <taxon>Eukaryota</taxon>
        <taxon>Metazoa</taxon>
        <taxon>Chordata</taxon>
        <taxon>Craniata</taxon>
        <taxon>Vertebrata</taxon>
        <taxon>Euteleostomi</taxon>
        <taxon>Mammalia</taxon>
        <taxon>Eutheria</taxon>
        <taxon>Laurasiatheria</taxon>
        <taxon>Artiodactyla</taxon>
        <taxon>Ruminantia</taxon>
        <taxon>Pecora</taxon>
        <taxon>Bovidae</taxon>
        <taxon>Bovinae</taxon>
        <taxon>Bos</taxon>
    </lineage>
</organism>
<evidence type="ECO:0000256" key="33">
    <source>
        <dbReference type="ARBA" id="ARBA00052963"/>
    </source>
</evidence>
<evidence type="ECO:0000313" key="40">
    <source>
        <dbReference type="Proteomes" id="UP000429181"/>
    </source>
</evidence>
<dbReference type="PROSITE" id="PS50929">
    <property type="entry name" value="ABC_TM1F"/>
    <property type="match status" value="2"/>
</dbReference>
<evidence type="ECO:0000256" key="30">
    <source>
        <dbReference type="ARBA" id="ARBA00051844"/>
    </source>
</evidence>
<evidence type="ECO:0000256" key="31">
    <source>
        <dbReference type="ARBA" id="ARBA00052534"/>
    </source>
</evidence>
<dbReference type="GO" id="GO:0016323">
    <property type="term" value="C:basolateral plasma membrane"/>
    <property type="evidence" value="ECO:0007669"/>
    <property type="project" value="UniProtKB-SubCell"/>
</dbReference>
<dbReference type="FunFam" id="3.40.50.300:FF:000163">
    <property type="entry name" value="Multidrug resistance-associated protein member 4"/>
    <property type="match status" value="1"/>
</dbReference>
<comment type="subcellular location">
    <subcellularLocation>
        <location evidence="2">Apical cell membrane</location>
        <topology evidence="2">Multi-pass membrane protein</topology>
    </subcellularLocation>
    <subcellularLocation>
        <location evidence="3">Basolateral cell membrane</location>
        <topology evidence="3">Multi-pass membrane protein</topology>
    </subcellularLocation>
</comment>
<keyword evidence="8" id="KW-0547">Nucleotide-binding</keyword>
<evidence type="ECO:0000256" key="29">
    <source>
        <dbReference type="ARBA" id="ARBA00051624"/>
    </source>
</evidence>
<dbReference type="CDD" id="cd18593">
    <property type="entry name" value="ABC_6TM_MRP4_D1_like"/>
    <property type="match status" value="1"/>
</dbReference>
<comment type="catalytic activity">
    <reaction evidence="30">
        <text>taurocholate(in) + glutathione(in) + ATP + H2O = taurocholate(out) + glutathione(out) + ADP + phosphate + H(+)</text>
        <dbReference type="Rhea" id="RHEA:66404"/>
        <dbReference type="ChEBI" id="CHEBI:15377"/>
        <dbReference type="ChEBI" id="CHEBI:15378"/>
        <dbReference type="ChEBI" id="CHEBI:30616"/>
        <dbReference type="ChEBI" id="CHEBI:36257"/>
        <dbReference type="ChEBI" id="CHEBI:43474"/>
        <dbReference type="ChEBI" id="CHEBI:57925"/>
        <dbReference type="ChEBI" id="CHEBI:456216"/>
    </reaction>
    <physiologicalReaction direction="left-to-right" evidence="30">
        <dbReference type="Rhea" id="RHEA:66405"/>
    </physiologicalReaction>
</comment>
<evidence type="ECO:0000256" key="32">
    <source>
        <dbReference type="ARBA" id="ARBA00052647"/>
    </source>
</evidence>
<feature type="transmembrane region" description="Helical" evidence="36">
    <location>
        <begin position="575"/>
        <end position="597"/>
    </location>
</feature>
<gene>
    <name evidence="39" type="primary">LOC113902485</name>
</gene>
<evidence type="ECO:0000256" key="9">
    <source>
        <dbReference type="ARBA" id="ARBA00022840"/>
    </source>
</evidence>
<feature type="transmembrane region" description="Helical" evidence="36">
    <location>
        <begin position="617"/>
        <end position="637"/>
    </location>
</feature>
<feature type="transmembrane region" description="Helical" evidence="36">
    <location>
        <begin position="131"/>
        <end position="154"/>
    </location>
</feature>
<feature type="domain" description="ABC transporter" evidence="37">
    <location>
        <begin position="245"/>
        <end position="511"/>
    </location>
</feature>
<comment type="catalytic activity">
    <reaction evidence="25">
        <text>leukotriene B4(in) + ATP + H2O = leukotriene B4(out) + ADP + phosphate + H(+)</text>
        <dbReference type="Rhea" id="RHEA:66424"/>
        <dbReference type="ChEBI" id="CHEBI:15377"/>
        <dbReference type="ChEBI" id="CHEBI:15378"/>
        <dbReference type="ChEBI" id="CHEBI:30616"/>
        <dbReference type="ChEBI" id="CHEBI:43474"/>
        <dbReference type="ChEBI" id="CHEBI:57461"/>
        <dbReference type="ChEBI" id="CHEBI:456216"/>
    </reaction>
</comment>
<evidence type="ECO:0000256" key="36">
    <source>
        <dbReference type="SAM" id="Phobius"/>
    </source>
</evidence>
<dbReference type="InterPro" id="IPR027417">
    <property type="entry name" value="P-loop_NTPase"/>
</dbReference>
<comment type="cofactor">
    <cofactor evidence="1">
        <name>Mg(2+)</name>
        <dbReference type="ChEBI" id="CHEBI:18420"/>
    </cofactor>
</comment>
<keyword evidence="9" id="KW-0067">ATP-binding</keyword>
<comment type="catalytic activity">
    <reaction evidence="21">
        <text>tauroursodeoxycholate(in) + glutathione(in) + ATP + H2O = tauroursodeoxycholate(out) + glutathione(out) + ADP + phosphate + H(+)</text>
        <dbReference type="Rhea" id="RHEA:66420"/>
        <dbReference type="ChEBI" id="CHEBI:15377"/>
        <dbReference type="ChEBI" id="CHEBI:15378"/>
        <dbReference type="ChEBI" id="CHEBI:30616"/>
        <dbReference type="ChEBI" id="CHEBI:43474"/>
        <dbReference type="ChEBI" id="CHEBI:57925"/>
        <dbReference type="ChEBI" id="CHEBI:132028"/>
        <dbReference type="ChEBI" id="CHEBI:456216"/>
    </reaction>
    <physiologicalReaction direction="left-to-right" evidence="21">
        <dbReference type="Rhea" id="RHEA:66421"/>
    </physiologicalReaction>
</comment>
<dbReference type="CDD" id="cd03244">
    <property type="entry name" value="ABCC_MRP_domain2"/>
    <property type="match status" value="1"/>
</dbReference>
<dbReference type="InterPro" id="IPR036640">
    <property type="entry name" value="ABC1_TM_sf"/>
</dbReference>
<dbReference type="GO" id="GO:0016887">
    <property type="term" value="F:ATP hydrolysis activity"/>
    <property type="evidence" value="ECO:0007669"/>
    <property type="project" value="InterPro"/>
</dbReference>
<evidence type="ECO:0000256" key="34">
    <source>
        <dbReference type="ARBA" id="ARBA00062847"/>
    </source>
</evidence>
<comment type="catalytic activity">
    <reaction evidence="24">
        <text>cholate(in) + glutathione(in) + ATP + H2O = cholate(out) + glutathione(out) + ADP + phosphate + H(+)</text>
        <dbReference type="Rhea" id="RHEA:66396"/>
        <dbReference type="ChEBI" id="CHEBI:15377"/>
        <dbReference type="ChEBI" id="CHEBI:15378"/>
        <dbReference type="ChEBI" id="CHEBI:29747"/>
        <dbReference type="ChEBI" id="CHEBI:30616"/>
        <dbReference type="ChEBI" id="CHEBI:43474"/>
        <dbReference type="ChEBI" id="CHEBI:57925"/>
        <dbReference type="ChEBI" id="CHEBI:456216"/>
    </reaction>
    <physiologicalReaction direction="left-to-right" evidence="24">
        <dbReference type="Rhea" id="RHEA:66397"/>
    </physiologicalReaction>
</comment>
<feature type="domain" description="ABC transmembrane type-1" evidence="38">
    <location>
        <begin position="617"/>
        <end position="817"/>
    </location>
</feature>
<evidence type="ECO:0000256" key="28">
    <source>
        <dbReference type="ARBA" id="ARBA00051604"/>
    </source>
</evidence>
<evidence type="ECO:0000256" key="6">
    <source>
        <dbReference type="ARBA" id="ARBA00022475"/>
    </source>
</evidence>
<evidence type="ECO:0000256" key="1">
    <source>
        <dbReference type="ARBA" id="ARBA00001946"/>
    </source>
</evidence>
<dbReference type="GO" id="GO:0015431">
    <property type="term" value="F:ABC-type glutathione S-conjugate transporter activity"/>
    <property type="evidence" value="ECO:0007669"/>
    <property type="project" value="UniProtKB-EC"/>
</dbReference>
<dbReference type="Proteomes" id="UP000429181">
    <property type="component" value="Chromosome 12"/>
</dbReference>
<dbReference type="EC" id="7.6.2.2" evidence="4"/>
<evidence type="ECO:0000256" key="3">
    <source>
        <dbReference type="ARBA" id="ARBA00004554"/>
    </source>
</evidence>
<evidence type="ECO:0000256" key="4">
    <source>
        <dbReference type="ARBA" id="ARBA00012191"/>
    </source>
</evidence>
<evidence type="ECO:0000313" key="39">
    <source>
        <dbReference type="Ensembl" id="ENSBIXP00005044446.1"/>
    </source>
</evidence>
<dbReference type="SUPFAM" id="SSF52540">
    <property type="entry name" value="P-loop containing nucleoside triphosphate hydrolases"/>
    <property type="match status" value="2"/>
</dbReference>
<comment type="catalytic activity">
    <reaction evidence="19">
        <text>an S-substituted glutathione(in) + ATP + H2O = an S-substituted glutathione(out) + ADP + phosphate + H(+)</text>
        <dbReference type="Rhea" id="RHEA:19121"/>
        <dbReference type="ChEBI" id="CHEBI:15377"/>
        <dbReference type="ChEBI" id="CHEBI:15378"/>
        <dbReference type="ChEBI" id="CHEBI:30616"/>
        <dbReference type="ChEBI" id="CHEBI:43474"/>
        <dbReference type="ChEBI" id="CHEBI:90779"/>
        <dbReference type="ChEBI" id="CHEBI:456216"/>
        <dbReference type="EC" id="7.6.2.3"/>
    </reaction>
    <physiologicalReaction direction="left-to-right" evidence="19">
        <dbReference type="Rhea" id="RHEA:19122"/>
    </physiologicalReaction>
</comment>
<comment type="catalytic activity">
    <reaction evidence="29">
        <text>glycochenodeoxycholate(in) + glutathione(in) + ATP + H2O = glycochenodeoxycholate(out) + glutathione(out) + ADP + phosphate + H(+)</text>
        <dbReference type="Rhea" id="RHEA:66408"/>
        <dbReference type="ChEBI" id="CHEBI:15377"/>
        <dbReference type="ChEBI" id="CHEBI:15378"/>
        <dbReference type="ChEBI" id="CHEBI:30616"/>
        <dbReference type="ChEBI" id="CHEBI:36252"/>
        <dbReference type="ChEBI" id="CHEBI:43474"/>
        <dbReference type="ChEBI" id="CHEBI:57925"/>
        <dbReference type="ChEBI" id="CHEBI:456216"/>
    </reaction>
    <physiologicalReaction direction="left-to-right" evidence="29">
        <dbReference type="Rhea" id="RHEA:66409"/>
    </physiologicalReaction>
</comment>
<dbReference type="GO" id="GO:0016324">
    <property type="term" value="C:apical plasma membrane"/>
    <property type="evidence" value="ECO:0007669"/>
    <property type="project" value="UniProtKB-SubCell"/>
</dbReference>
<feature type="transmembrane region" description="Helical" evidence="36">
    <location>
        <begin position="315"/>
        <end position="335"/>
    </location>
</feature>
<comment type="catalytic activity">
    <reaction evidence="31">
        <text>glycocholate(in) + glutathione(in) + ATP + H2O = glycocholate(out) + glutathione(out) + ADP + phosphate + H(+)</text>
        <dbReference type="Rhea" id="RHEA:66400"/>
        <dbReference type="ChEBI" id="CHEBI:15377"/>
        <dbReference type="ChEBI" id="CHEBI:15378"/>
        <dbReference type="ChEBI" id="CHEBI:29746"/>
        <dbReference type="ChEBI" id="CHEBI:30616"/>
        <dbReference type="ChEBI" id="CHEBI:43474"/>
        <dbReference type="ChEBI" id="CHEBI:57925"/>
        <dbReference type="ChEBI" id="CHEBI:456216"/>
    </reaction>
    <physiologicalReaction direction="left-to-right" evidence="31">
        <dbReference type="Rhea" id="RHEA:66401"/>
    </physiologicalReaction>
</comment>
<feature type="transmembrane region" description="Helical" evidence="36">
    <location>
        <begin position="693"/>
        <end position="724"/>
    </location>
</feature>
<comment type="catalytic activity">
    <reaction evidence="15">
        <text>ATP + H2O + xenobioticSide 1 = ADP + phosphate + xenobioticSide 2.</text>
        <dbReference type="EC" id="7.6.2.2"/>
    </reaction>
</comment>
<dbReference type="GO" id="GO:0008559">
    <property type="term" value="F:ABC-type xenobiotic transporter activity"/>
    <property type="evidence" value="ECO:0007669"/>
    <property type="project" value="UniProtKB-EC"/>
</dbReference>
<comment type="subunit">
    <text evidence="34">Interacts (via PDZ-binding motif) with SNX27 (via PDZ domain); this interaction accelerates MRP4 internalization.</text>
</comment>
<keyword evidence="10" id="KW-1278">Translocase</keyword>
<evidence type="ECO:0000256" key="16">
    <source>
        <dbReference type="ARBA" id="ARBA00047279"/>
    </source>
</evidence>
<comment type="catalytic activity">
    <reaction evidence="20">
        <text>urate(in) + ATP + H2O = urate(out) + ADP + phosphate + H(+)</text>
        <dbReference type="Rhea" id="RHEA:16461"/>
        <dbReference type="ChEBI" id="CHEBI:15377"/>
        <dbReference type="ChEBI" id="CHEBI:15378"/>
        <dbReference type="ChEBI" id="CHEBI:17775"/>
        <dbReference type="ChEBI" id="CHEBI:30616"/>
        <dbReference type="ChEBI" id="CHEBI:43474"/>
        <dbReference type="ChEBI" id="CHEBI:456216"/>
    </reaction>
    <physiologicalReaction direction="left-to-right" evidence="20">
        <dbReference type="Rhea" id="RHEA:16462"/>
    </physiologicalReaction>
</comment>